<evidence type="ECO:0000313" key="1">
    <source>
        <dbReference type="EMBL" id="EFU29686.1"/>
    </source>
</evidence>
<accession>E6K9S8</accession>
<dbReference type="STRING" id="873513.HMPREF6485_2371"/>
<proteinExistence type="predicted"/>
<protein>
    <submittedName>
        <fullName evidence="1">Uncharacterized protein</fullName>
    </submittedName>
</protein>
<dbReference type="HOGENOM" id="CLU_2808815_0_0_10"/>
<dbReference type="Proteomes" id="UP000003112">
    <property type="component" value="Unassembled WGS sequence"/>
</dbReference>
<sequence>MEENTDVIAVSADRLTVGTVLFLRCIERKNEIAKLIVALLISVQHDMLKSQVEKGLFSNKYIYKDRI</sequence>
<evidence type="ECO:0000313" key="2">
    <source>
        <dbReference type="Proteomes" id="UP000003112"/>
    </source>
</evidence>
<name>E6K9S8_9BACT</name>
<reference evidence="1 2" key="1">
    <citation type="submission" date="2010-10" db="EMBL/GenBank/DDBJ databases">
        <authorList>
            <person name="Muzny D."/>
            <person name="Qin X."/>
            <person name="Deng J."/>
            <person name="Jiang H."/>
            <person name="Liu Y."/>
            <person name="Qu J."/>
            <person name="Song X.-Z."/>
            <person name="Zhang L."/>
            <person name="Thornton R."/>
            <person name="Coyle M."/>
            <person name="Francisco L."/>
            <person name="Jackson L."/>
            <person name="Javaid M."/>
            <person name="Korchina V."/>
            <person name="Kovar C."/>
            <person name="Mata R."/>
            <person name="Mathew T."/>
            <person name="Ngo R."/>
            <person name="Nguyen L."/>
            <person name="Nguyen N."/>
            <person name="Okwuonu G."/>
            <person name="Ongeri F."/>
            <person name="Pham C."/>
            <person name="Simmons D."/>
            <person name="Wilczek-Boney K."/>
            <person name="Hale W."/>
            <person name="Jakkamsetti A."/>
            <person name="Pham P."/>
            <person name="Ruth R."/>
            <person name="San Lucas F."/>
            <person name="Warren J."/>
            <person name="Zhang J."/>
            <person name="Zhao Z."/>
            <person name="Zhou C."/>
            <person name="Zhu D."/>
            <person name="Lee S."/>
            <person name="Bess C."/>
            <person name="Blankenburg K."/>
            <person name="Forbes L."/>
            <person name="Fu Q."/>
            <person name="Gubbala S."/>
            <person name="Hirani K."/>
            <person name="Jayaseelan J.C."/>
            <person name="Lara F."/>
            <person name="Munidasa M."/>
            <person name="Palculict T."/>
            <person name="Patil S."/>
            <person name="Pu L.-L."/>
            <person name="Saada N."/>
            <person name="Tang L."/>
            <person name="Weissenberger G."/>
            <person name="Zhu Y."/>
            <person name="Hemphill L."/>
            <person name="Shang Y."/>
            <person name="Youmans B."/>
            <person name="Ayvaz T."/>
            <person name="Ross M."/>
            <person name="Santibanez J."/>
            <person name="Aqrawi P."/>
            <person name="Gross S."/>
            <person name="Joshi V."/>
            <person name="Fowler G."/>
            <person name="Nazareth L."/>
            <person name="Reid J."/>
            <person name="Worley K."/>
            <person name="Petrosino J."/>
            <person name="Highlander S."/>
            <person name="Gibbs R."/>
        </authorList>
    </citation>
    <scope>NUCLEOTIDE SEQUENCE [LARGE SCALE GENOMIC DNA]</scope>
    <source>
        <strain evidence="1 2">ATCC 33574</strain>
    </source>
</reference>
<organism evidence="1 2">
    <name type="scientific">Segatella buccae ATCC 33574</name>
    <dbReference type="NCBI Taxonomy" id="873513"/>
    <lineage>
        <taxon>Bacteria</taxon>
        <taxon>Pseudomonadati</taxon>
        <taxon>Bacteroidota</taxon>
        <taxon>Bacteroidia</taxon>
        <taxon>Bacteroidales</taxon>
        <taxon>Prevotellaceae</taxon>
        <taxon>Segatella</taxon>
    </lineage>
</organism>
<dbReference type="AlphaFoldDB" id="E6K9S8"/>
<keyword evidence="2" id="KW-1185">Reference proteome</keyword>
<gene>
    <name evidence="1" type="ORF">HMPREF6485_2371</name>
</gene>
<dbReference type="EMBL" id="AEPD01000040">
    <property type="protein sequence ID" value="EFU29686.1"/>
    <property type="molecule type" value="Genomic_DNA"/>
</dbReference>
<comment type="caution">
    <text evidence="1">The sequence shown here is derived from an EMBL/GenBank/DDBJ whole genome shotgun (WGS) entry which is preliminary data.</text>
</comment>